<evidence type="ECO:0000313" key="2">
    <source>
        <dbReference type="RefSeq" id="XP_074208746.1"/>
    </source>
</evidence>
<protein>
    <submittedName>
        <fullName evidence="2">Uncharacterized protein LOC141574974</fullName>
    </submittedName>
</protein>
<gene>
    <name evidence="2" type="primary">LOC141574974</name>
</gene>
<evidence type="ECO:0000313" key="1">
    <source>
        <dbReference type="Proteomes" id="UP001732780"/>
    </source>
</evidence>
<sequence>MPKWSKRGDSSYPARKAAWAVSINPSKALTVLLPRPRNTQEHRPREPASRGEDPEGGHWTRVLQKGAARPDRKGNWSPALHATPRGQSLPGPAPAPAAASRPTRPSQDALPPEPDPRPGLPAGQGRPRRRFPSRQGRGLAAAVGRPSGGSRGLPSSPSRSTGRGGDKTAARRPAQRPPPAPPHRPPTAAATAATVSQARGAMVAPALVPLPAPSLTPRLGSSPSASCRRHQDTRVRLPHPARSERSSPPQAARGGGTASHRRACQTLAGYLYLAGFCRLRPPPARPTCLGGSPESRPAGSPQLL</sequence>
<keyword evidence="1" id="KW-1185">Reference proteome</keyword>
<dbReference type="RefSeq" id="XP_074208746.1">
    <property type="nucleotide sequence ID" value="XM_074352645.1"/>
</dbReference>
<organism evidence="1 2">
    <name type="scientific">Camelus bactrianus</name>
    <name type="common">Bactrian camel</name>
    <dbReference type="NCBI Taxonomy" id="9837"/>
    <lineage>
        <taxon>Eukaryota</taxon>
        <taxon>Metazoa</taxon>
        <taxon>Chordata</taxon>
        <taxon>Craniata</taxon>
        <taxon>Vertebrata</taxon>
        <taxon>Euteleostomi</taxon>
        <taxon>Mammalia</taxon>
        <taxon>Eutheria</taxon>
        <taxon>Laurasiatheria</taxon>
        <taxon>Artiodactyla</taxon>
        <taxon>Tylopoda</taxon>
        <taxon>Camelidae</taxon>
        <taxon>Camelus</taxon>
    </lineage>
</organism>
<accession>A0AC58PFD8</accession>
<name>A0AC58PFD8_CAMBA</name>
<reference evidence="2" key="1">
    <citation type="submission" date="2025-08" db="UniProtKB">
        <authorList>
            <consortium name="RefSeq"/>
        </authorList>
    </citation>
    <scope>IDENTIFICATION</scope>
    <source>
        <tissue evidence="2">Blood</tissue>
    </source>
</reference>
<proteinExistence type="predicted"/>
<dbReference type="Proteomes" id="UP001732780">
    <property type="component" value="Chromosome 2"/>
</dbReference>